<dbReference type="CDD" id="cd01277">
    <property type="entry name" value="HINT_subgroup"/>
    <property type="match status" value="1"/>
</dbReference>
<dbReference type="RefSeq" id="WP_008039330.1">
    <property type="nucleotide sequence ID" value="NZ_JH725147.1"/>
</dbReference>
<reference evidence="5 6" key="1">
    <citation type="submission" date="2012-03" db="EMBL/GenBank/DDBJ databases">
        <title>The Genome Sequence of Bartonella tamiae Th239.</title>
        <authorList>
            <consortium name="The Broad Institute Genome Sequencing Platform"/>
            <consortium name="The Broad Institute Genome Sequencing Center for Infectious Disease"/>
            <person name="Feldgarden M."/>
            <person name="Kirby J."/>
            <person name="Kosoy M."/>
            <person name="Birtles R."/>
            <person name="Probert W.S."/>
            <person name="Chiaraviglio L."/>
            <person name="Young S.K."/>
            <person name="Zeng Q."/>
            <person name="Gargeya S."/>
            <person name="Fitzgerald M."/>
            <person name="Haas B."/>
            <person name="Abouelleil A."/>
            <person name="Alvarado L."/>
            <person name="Arachchi H.M."/>
            <person name="Berlin A."/>
            <person name="Chapman S.B."/>
            <person name="Gearin G."/>
            <person name="Goldberg J."/>
            <person name="Griggs A."/>
            <person name="Gujja S."/>
            <person name="Hansen M."/>
            <person name="Heiman D."/>
            <person name="Howarth C."/>
            <person name="Larimer J."/>
            <person name="Lui A."/>
            <person name="MacDonald P.J.P."/>
            <person name="McCowen C."/>
            <person name="Montmayeur A."/>
            <person name="Murphy C."/>
            <person name="Neiman D."/>
            <person name="Pearson M."/>
            <person name="Priest M."/>
            <person name="Roberts A."/>
            <person name="Saif S."/>
            <person name="Shea T."/>
            <person name="Sisk P."/>
            <person name="Stolte C."/>
            <person name="Sykes S."/>
            <person name="Wortman J."/>
            <person name="Nusbaum C."/>
            <person name="Birren B."/>
        </authorList>
    </citation>
    <scope>NUCLEOTIDE SEQUENCE [LARGE SCALE GENOMIC DNA]</scope>
    <source>
        <strain evidence="5 6">Th239</strain>
    </source>
</reference>
<dbReference type="PANTHER" id="PTHR46648:SF1">
    <property type="entry name" value="ADENOSINE 5'-MONOPHOSPHORAMIDASE HNT1"/>
    <property type="match status" value="1"/>
</dbReference>
<keyword evidence="6" id="KW-1185">Reference proteome</keyword>
<dbReference type="Gene3D" id="3.30.428.10">
    <property type="entry name" value="HIT-like"/>
    <property type="match status" value="1"/>
</dbReference>
<evidence type="ECO:0000313" key="6">
    <source>
        <dbReference type="Proteomes" id="UP000008952"/>
    </source>
</evidence>
<dbReference type="PATRIC" id="fig|1094558.3.peg.1271"/>
<sequence length="140" mass="15836">MSQTYDQDNIFAKLLRNEIPSIRVYEDDDVVAFMDVMPQTTGHTLVVPKKASRNILDADPQILEATIKIVQKIAKAIKKAFNAEGITILQFNEKSGGQTVFHLHFHVMPRFEGDKLLAHNDTMETSENLEKAAQKIREAL</sequence>
<dbReference type="PRINTS" id="PR00332">
    <property type="entry name" value="HISTRIAD"/>
</dbReference>
<dbReference type="EMBL" id="AIMB01000008">
    <property type="protein sequence ID" value="EJF88623.1"/>
    <property type="molecule type" value="Genomic_DNA"/>
</dbReference>
<dbReference type="InterPro" id="IPR036265">
    <property type="entry name" value="HIT-like_sf"/>
</dbReference>
<dbReference type="InterPro" id="IPR001310">
    <property type="entry name" value="Histidine_triad_HIT"/>
</dbReference>
<organism evidence="5 6">
    <name type="scientific">Bartonella tamiae Th239</name>
    <dbReference type="NCBI Taxonomy" id="1094558"/>
    <lineage>
        <taxon>Bacteria</taxon>
        <taxon>Pseudomonadati</taxon>
        <taxon>Pseudomonadota</taxon>
        <taxon>Alphaproteobacteria</taxon>
        <taxon>Hyphomicrobiales</taxon>
        <taxon>Bartonellaceae</taxon>
        <taxon>Bartonella</taxon>
    </lineage>
</organism>
<dbReference type="OrthoDB" id="9784774at2"/>
<feature type="active site" description="Tele-AMP-histidine intermediate" evidence="1">
    <location>
        <position position="104"/>
    </location>
</feature>
<dbReference type="Pfam" id="PF01230">
    <property type="entry name" value="HIT"/>
    <property type="match status" value="1"/>
</dbReference>
<evidence type="ECO:0000256" key="2">
    <source>
        <dbReference type="PIRSR" id="PIRSR601310-3"/>
    </source>
</evidence>
<feature type="domain" description="HIT" evidence="4">
    <location>
        <begin position="10"/>
        <end position="117"/>
    </location>
</feature>
<dbReference type="InterPro" id="IPR011146">
    <property type="entry name" value="HIT-like"/>
</dbReference>
<accession>J0ZJX5</accession>
<dbReference type="GO" id="GO:0003824">
    <property type="term" value="F:catalytic activity"/>
    <property type="evidence" value="ECO:0007669"/>
    <property type="project" value="InterPro"/>
</dbReference>
<dbReference type="SUPFAM" id="SSF54197">
    <property type="entry name" value="HIT-like"/>
    <property type="match status" value="1"/>
</dbReference>
<dbReference type="eggNOG" id="COG0537">
    <property type="taxonomic scope" value="Bacteria"/>
</dbReference>
<dbReference type="Proteomes" id="UP000008952">
    <property type="component" value="Unassembled WGS sequence"/>
</dbReference>
<dbReference type="PANTHER" id="PTHR46648">
    <property type="entry name" value="HIT FAMILY PROTEIN 1"/>
    <property type="match status" value="1"/>
</dbReference>
<dbReference type="InterPro" id="IPR039384">
    <property type="entry name" value="HINT"/>
</dbReference>
<comment type="caution">
    <text evidence="5">The sequence shown here is derived from an EMBL/GenBank/DDBJ whole genome shotgun (WGS) entry which is preliminary data.</text>
</comment>
<dbReference type="AlphaFoldDB" id="J0ZJX5"/>
<dbReference type="HOGENOM" id="CLU_056776_3_3_5"/>
<dbReference type="GO" id="GO:0009117">
    <property type="term" value="P:nucleotide metabolic process"/>
    <property type="evidence" value="ECO:0007669"/>
    <property type="project" value="TreeGrafter"/>
</dbReference>
<gene>
    <name evidence="5" type="ORF">ME5_01174</name>
</gene>
<name>J0ZJX5_9HYPH</name>
<proteinExistence type="predicted"/>
<evidence type="ECO:0000259" key="4">
    <source>
        <dbReference type="PROSITE" id="PS51084"/>
    </source>
</evidence>
<dbReference type="PROSITE" id="PS51084">
    <property type="entry name" value="HIT_2"/>
    <property type="match status" value="1"/>
</dbReference>
<evidence type="ECO:0000256" key="1">
    <source>
        <dbReference type="PIRSR" id="PIRSR601310-1"/>
    </source>
</evidence>
<evidence type="ECO:0000256" key="3">
    <source>
        <dbReference type="PROSITE-ProRule" id="PRU00464"/>
    </source>
</evidence>
<dbReference type="STRING" id="1094558.ME5_01174"/>
<protein>
    <recommendedName>
        <fullName evidence="4">HIT domain-containing protein</fullName>
    </recommendedName>
</protein>
<feature type="short sequence motif" description="Histidine triad motif" evidence="2 3">
    <location>
        <begin position="102"/>
        <end position="106"/>
    </location>
</feature>
<evidence type="ECO:0000313" key="5">
    <source>
        <dbReference type="EMBL" id="EJF88623.1"/>
    </source>
</evidence>